<dbReference type="Proteomes" id="UP000678393">
    <property type="component" value="Unassembled WGS sequence"/>
</dbReference>
<dbReference type="PANTHER" id="PTHR21563:SF3">
    <property type="entry name" value="ZINC FINGER C3H1 DOMAIN-CONTAINING PROTEIN"/>
    <property type="match status" value="1"/>
</dbReference>
<dbReference type="InterPro" id="IPR039278">
    <property type="entry name" value="Red1"/>
</dbReference>
<feature type="non-terminal residue" evidence="1">
    <location>
        <position position="434"/>
    </location>
</feature>
<accession>A0A8S3YI18</accession>
<gene>
    <name evidence="1" type="ORF">CUNI_LOCUS733</name>
</gene>
<evidence type="ECO:0000313" key="2">
    <source>
        <dbReference type="Proteomes" id="UP000678393"/>
    </source>
</evidence>
<sequence>MVLGLKKPDSSIWNVTERLTSADLLVLWMSYIYVLEWHQLPPMYSWANQNPGRLLAKESISLPWSLKSSLCSTLGHLVKLHNKAALVWHKSLKDEETTVYYVKLIESQVSLLKSQNRPEDALATCRHVLKDSNLVDVWLLLADLCASVDDKDMVKRIFTEALSANRQSPKLQYYLSEVALNNLQQFALGHFDVSSRNFLPHDCCQLYSQLLKQEEAFTLRKAPLKEGLADGLTRDVYMWLCYSLLVELQLQDKTEDVLEVLESSLTHAQTPSDLTLVWQHYIFYLARRGSSLKDIQEMVMRSLISMPVKFPVPFSSLPSATWVDYYHSNRLVEAWLSVLSPEDSLDLMEMSLSFMPNNVQLLLRAIELSLGQRMTRRAYSWCRYVAAQRDRPANLAFWKLATALAQVEGTPREVENLLVASVETMPLAVSAWKD</sequence>
<evidence type="ECO:0000313" key="1">
    <source>
        <dbReference type="EMBL" id="CAG5115175.1"/>
    </source>
</evidence>
<dbReference type="Gene3D" id="1.25.40.10">
    <property type="entry name" value="Tetratricopeptide repeat domain"/>
    <property type="match status" value="1"/>
</dbReference>
<reference evidence="1" key="1">
    <citation type="submission" date="2021-04" db="EMBL/GenBank/DDBJ databases">
        <authorList>
            <consortium name="Molecular Ecology Group"/>
        </authorList>
    </citation>
    <scope>NUCLEOTIDE SEQUENCE</scope>
</reference>
<name>A0A8S3YI18_9EUPU</name>
<dbReference type="OrthoDB" id="1922977at2759"/>
<keyword evidence="2" id="KW-1185">Reference proteome</keyword>
<dbReference type="EMBL" id="CAJHNH020000084">
    <property type="protein sequence ID" value="CAG5115175.1"/>
    <property type="molecule type" value="Genomic_DNA"/>
</dbReference>
<dbReference type="AlphaFoldDB" id="A0A8S3YI18"/>
<comment type="caution">
    <text evidence="1">The sequence shown here is derived from an EMBL/GenBank/DDBJ whole genome shotgun (WGS) entry which is preliminary data.</text>
</comment>
<dbReference type="GO" id="GO:0005634">
    <property type="term" value="C:nucleus"/>
    <property type="evidence" value="ECO:0007669"/>
    <property type="project" value="TreeGrafter"/>
</dbReference>
<dbReference type="GO" id="GO:0000178">
    <property type="term" value="C:exosome (RNase complex)"/>
    <property type="evidence" value="ECO:0007669"/>
    <property type="project" value="TreeGrafter"/>
</dbReference>
<dbReference type="PANTHER" id="PTHR21563">
    <property type="entry name" value="ZINC FINGER C3H1 DOMAIN-CONTAINING PROTEIN"/>
    <property type="match status" value="1"/>
</dbReference>
<dbReference type="InterPro" id="IPR011990">
    <property type="entry name" value="TPR-like_helical_dom_sf"/>
</dbReference>
<organism evidence="1 2">
    <name type="scientific">Candidula unifasciata</name>
    <dbReference type="NCBI Taxonomy" id="100452"/>
    <lineage>
        <taxon>Eukaryota</taxon>
        <taxon>Metazoa</taxon>
        <taxon>Spiralia</taxon>
        <taxon>Lophotrochozoa</taxon>
        <taxon>Mollusca</taxon>
        <taxon>Gastropoda</taxon>
        <taxon>Heterobranchia</taxon>
        <taxon>Euthyneura</taxon>
        <taxon>Panpulmonata</taxon>
        <taxon>Eupulmonata</taxon>
        <taxon>Stylommatophora</taxon>
        <taxon>Helicina</taxon>
        <taxon>Helicoidea</taxon>
        <taxon>Geomitridae</taxon>
        <taxon>Candidula</taxon>
    </lineage>
</organism>
<proteinExistence type="predicted"/>
<protein>
    <submittedName>
        <fullName evidence="1">Uncharacterized protein</fullName>
    </submittedName>
</protein>